<evidence type="ECO:0000256" key="1">
    <source>
        <dbReference type="ARBA" id="ARBA00004141"/>
    </source>
</evidence>
<proteinExistence type="inferred from homology"/>
<feature type="transmembrane region" description="Helical" evidence="6">
    <location>
        <begin position="125"/>
        <end position="147"/>
    </location>
</feature>
<dbReference type="AlphaFoldDB" id="A0AAD2DSS5"/>
<feature type="transmembrane region" description="Helical" evidence="6">
    <location>
        <begin position="227"/>
        <end position="244"/>
    </location>
</feature>
<gene>
    <name evidence="7" type="ORF">FPE_LOCUS9861</name>
</gene>
<evidence type="ECO:0000313" key="7">
    <source>
        <dbReference type="EMBL" id="CAI9762431.1"/>
    </source>
</evidence>
<feature type="transmembrane region" description="Helical" evidence="6">
    <location>
        <begin position="159"/>
        <end position="177"/>
    </location>
</feature>
<evidence type="ECO:0000256" key="5">
    <source>
        <dbReference type="ARBA" id="ARBA00023136"/>
    </source>
</evidence>
<evidence type="ECO:0000256" key="3">
    <source>
        <dbReference type="ARBA" id="ARBA00022692"/>
    </source>
</evidence>
<evidence type="ECO:0000256" key="6">
    <source>
        <dbReference type="RuleBase" id="RU004914"/>
    </source>
</evidence>
<keyword evidence="8" id="KW-1185">Reference proteome</keyword>
<comment type="subcellular location">
    <subcellularLocation>
        <location evidence="1">Membrane</location>
        <topology evidence="1">Multi-pass membrane protein</topology>
    </subcellularLocation>
</comment>
<dbReference type="EMBL" id="OU503040">
    <property type="protein sequence ID" value="CAI9762431.1"/>
    <property type="molecule type" value="Genomic_DNA"/>
</dbReference>
<comment type="similarity">
    <text evidence="2 6">Belongs to the multi antimicrobial extrusion (MATE) (TC 2.A.66.1) family.</text>
</comment>
<feature type="transmembrane region" description="Helical" evidence="6">
    <location>
        <begin position="189"/>
        <end position="215"/>
    </location>
</feature>
<dbReference type="GO" id="GO:0016020">
    <property type="term" value="C:membrane"/>
    <property type="evidence" value="ECO:0007669"/>
    <property type="project" value="UniProtKB-SubCell"/>
</dbReference>
<organism evidence="7 8">
    <name type="scientific">Fraxinus pennsylvanica</name>
    <dbReference type="NCBI Taxonomy" id="56036"/>
    <lineage>
        <taxon>Eukaryota</taxon>
        <taxon>Viridiplantae</taxon>
        <taxon>Streptophyta</taxon>
        <taxon>Embryophyta</taxon>
        <taxon>Tracheophyta</taxon>
        <taxon>Spermatophyta</taxon>
        <taxon>Magnoliopsida</taxon>
        <taxon>eudicotyledons</taxon>
        <taxon>Gunneridae</taxon>
        <taxon>Pentapetalae</taxon>
        <taxon>asterids</taxon>
        <taxon>lamiids</taxon>
        <taxon>Lamiales</taxon>
        <taxon>Oleaceae</taxon>
        <taxon>Oleeae</taxon>
        <taxon>Fraxinus</taxon>
    </lineage>
</organism>
<keyword evidence="4 6" id="KW-1133">Transmembrane helix</keyword>
<protein>
    <recommendedName>
        <fullName evidence="6">Protein DETOXIFICATION</fullName>
    </recommendedName>
    <alternativeName>
        <fullName evidence="6">Multidrug and toxic compound extrusion protein</fullName>
    </alternativeName>
</protein>
<feature type="transmembrane region" description="Helical" evidence="6">
    <location>
        <begin position="380"/>
        <end position="400"/>
    </location>
</feature>
<dbReference type="GO" id="GO:1990961">
    <property type="term" value="P:xenobiotic detoxification by transmembrane export across the plasma membrane"/>
    <property type="evidence" value="ECO:0007669"/>
    <property type="project" value="InterPro"/>
</dbReference>
<evidence type="ECO:0000313" key="8">
    <source>
        <dbReference type="Proteomes" id="UP000834106"/>
    </source>
</evidence>
<feature type="transmembrane region" description="Helical" evidence="6">
    <location>
        <begin position="265"/>
        <end position="288"/>
    </location>
</feature>
<evidence type="ECO:0000256" key="2">
    <source>
        <dbReference type="ARBA" id="ARBA00010199"/>
    </source>
</evidence>
<keyword evidence="3 6" id="KW-0812">Transmembrane</keyword>
<feature type="transmembrane region" description="Helical" evidence="6">
    <location>
        <begin position="50"/>
        <end position="72"/>
    </location>
</feature>
<feature type="transmembrane region" description="Helical" evidence="6">
    <location>
        <begin position="78"/>
        <end position="104"/>
    </location>
</feature>
<dbReference type="NCBIfam" id="TIGR00797">
    <property type="entry name" value="matE"/>
    <property type="match status" value="1"/>
</dbReference>
<sequence>MDGAPLLVRNSDELQLIGDDGDYLRIRGLKPWWKVFCIETVKLWKIGGPIAFQILCQFGCVSVTTMFVGHLGDIELSAFSIALSVVSTFAFGLLLGMGSALETLCGQAFGAGQTHMLGIYMQRSIIILFATCLLLLPLYVFATPILKLLGQEDDIANPAGVYTLLVSPQLFSLAVTFPTQKFLQAQSKVLVLAWIAAFSLVAQTFLCWLFIYVFGWGPIGAAGAFDLTSWFTAFAQFVYVVGWCKDGWKGFSLAAFKDLWSFVRLSLASAVMLCLEIWYMMSIIVLAGNFDNAVTAVGSLTICMNINGWESMLFIGVNAAISVRVSNELGLGHPRATKYSVYVTVFQSLLIGILCMIIVLATRNHFGIIFTHSETMQRAVAHLSVLLGVTMLLNSVQPVISGVAIGGGWQALVAYINLACYYVFGLPLGYFLGYVAHLGVMGLWGGMIAGVGLQTLLLVLVLYKTNWIKEVLQSLDVDSLNSLGMTPNWHAEFPARRDKNVNLY</sequence>
<dbReference type="Pfam" id="PF01554">
    <property type="entry name" value="MatE"/>
    <property type="match status" value="2"/>
</dbReference>
<feature type="transmembrane region" description="Helical" evidence="6">
    <location>
        <begin position="339"/>
        <end position="360"/>
    </location>
</feature>
<reference evidence="7" key="1">
    <citation type="submission" date="2023-05" db="EMBL/GenBank/DDBJ databases">
        <authorList>
            <person name="Huff M."/>
        </authorList>
    </citation>
    <scope>NUCLEOTIDE SEQUENCE</scope>
</reference>
<dbReference type="InterPro" id="IPR002528">
    <property type="entry name" value="MATE_fam"/>
</dbReference>
<dbReference type="InterPro" id="IPR045069">
    <property type="entry name" value="MATE_euk"/>
</dbReference>
<feature type="transmembrane region" description="Helical" evidence="6">
    <location>
        <begin position="308"/>
        <end position="327"/>
    </location>
</feature>
<feature type="transmembrane region" description="Helical" evidence="6">
    <location>
        <begin position="412"/>
        <end position="436"/>
    </location>
</feature>
<accession>A0AAD2DSS5</accession>
<dbReference type="GO" id="GO:0015297">
    <property type="term" value="F:antiporter activity"/>
    <property type="evidence" value="ECO:0007669"/>
    <property type="project" value="InterPro"/>
</dbReference>
<dbReference type="CDD" id="cd13132">
    <property type="entry name" value="MATE_eukaryotic"/>
    <property type="match status" value="1"/>
</dbReference>
<name>A0AAD2DSS5_9LAMI</name>
<evidence type="ECO:0000256" key="4">
    <source>
        <dbReference type="ARBA" id="ARBA00022989"/>
    </source>
</evidence>
<dbReference type="PANTHER" id="PTHR11206">
    <property type="entry name" value="MULTIDRUG RESISTANCE PROTEIN"/>
    <property type="match status" value="1"/>
</dbReference>
<dbReference type="GO" id="GO:0042910">
    <property type="term" value="F:xenobiotic transmembrane transporter activity"/>
    <property type="evidence" value="ECO:0007669"/>
    <property type="project" value="InterPro"/>
</dbReference>
<feature type="transmembrane region" description="Helical" evidence="6">
    <location>
        <begin position="442"/>
        <end position="463"/>
    </location>
</feature>
<keyword evidence="5 6" id="KW-0472">Membrane</keyword>
<dbReference type="Proteomes" id="UP000834106">
    <property type="component" value="Chromosome 5"/>
</dbReference>